<sequence length="60" mass="6860">MRLLAVFLLFMVCFGKITITIVDEDTVQYRHQMKCVKEKIANGIPRSAIKLTTDSCEVIK</sequence>
<name>A0A3G3BYG5_9CAUD</name>
<proteinExistence type="predicted"/>
<reference evidence="2" key="1">
    <citation type="submission" date="2018-09" db="EMBL/GenBank/DDBJ databases">
        <title>Complete genome of Klebsiella pneumoniae phage Pylas.</title>
        <authorList>
            <person name="Powell J.E."/>
            <person name="Lessor L."/>
            <person name="O'Leary C.J."/>
            <person name="Liu M."/>
        </authorList>
    </citation>
    <scope>NUCLEOTIDE SEQUENCE [LARGE SCALE GENOMIC DNA]</scope>
</reference>
<dbReference type="EMBL" id="MH899585">
    <property type="protein sequence ID" value="AYP69264.1"/>
    <property type="molecule type" value="Genomic_DNA"/>
</dbReference>
<organism evidence="1 2">
    <name type="scientific">Klebsiella phage Pylas</name>
    <dbReference type="NCBI Taxonomy" id="2419682"/>
    <lineage>
        <taxon>Viruses</taxon>
        <taxon>Duplodnaviria</taxon>
        <taxon>Heunggongvirae</taxon>
        <taxon>Uroviricota</taxon>
        <taxon>Caudoviricetes</taxon>
        <taxon>Schitoviridae</taxon>
        <taxon>Humphriesvirinae</taxon>
        <taxon>Pylasvirus</taxon>
        <taxon>Pylasvirus pylas</taxon>
    </lineage>
</organism>
<protein>
    <submittedName>
        <fullName evidence="1">Uncharacterized protein</fullName>
    </submittedName>
</protein>
<evidence type="ECO:0000313" key="1">
    <source>
        <dbReference type="EMBL" id="AYP69264.1"/>
    </source>
</evidence>
<accession>A0A3G3BYG5</accession>
<dbReference type="Proteomes" id="UP000278488">
    <property type="component" value="Segment"/>
</dbReference>
<gene>
    <name evidence="1" type="ORF">Pylas_010</name>
</gene>
<keyword evidence="2" id="KW-1185">Reference proteome</keyword>
<evidence type="ECO:0000313" key="2">
    <source>
        <dbReference type="Proteomes" id="UP000278488"/>
    </source>
</evidence>